<name>A0AAD8JNX0_TARER</name>
<accession>A0AAD8JNX0</accession>
<dbReference type="EMBL" id="JAUHHV010000011">
    <property type="protein sequence ID" value="KAK1408007.1"/>
    <property type="molecule type" value="Genomic_DNA"/>
</dbReference>
<protein>
    <submittedName>
        <fullName evidence="1">Uncharacterized protein</fullName>
    </submittedName>
</protein>
<proteinExistence type="predicted"/>
<evidence type="ECO:0000313" key="1">
    <source>
        <dbReference type="EMBL" id="KAK1408007.1"/>
    </source>
</evidence>
<comment type="caution">
    <text evidence="1">The sequence shown here is derived from an EMBL/GenBank/DDBJ whole genome shotgun (WGS) entry which is preliminary data.</text>
</comment>
<dbReference type="AlphaFoldDB" id="A0AAD8JNX0"/>
<organism evidence="1 2">
    <name type="scientific">Tagetes erecta</name>
    <name type="common">African marigold</name>
    <dbReference type="NCBI Taxonomy" id="13708"/>
    <lineage>
        <taxon>Eukaryota</taxon>
        <taxon>Viridiplantae</taxon>
        <taxon>Streptophyta</taxon>
        <taxon>Embryophyta</taxon>
        <taxon>Tracheophyta</taxon>
        <taxon>Spermatophyta</taxon>
        <taxon>Magnoliopsida</taxon>
        <taxon>eudicotyledons</taxon>
        <taxon>Gunneridae</taxon>
        <taxon>Pentapetalae</taxon>
        <taxon>asterids</taxon>
        <taxon>campanulids</taxon>
        <taxon>Asterales</taxon>
        <taxon>Asteraceae</taxon>
        <taxon>Asteroideae</taxon>
        <taxon>Heliantheae alliance</taxon>
        <taxon>Tageteae</taxon>
        <taxon>Tagetes</taxon>
    </lineage>
</organism>
<reference evidence="1" key="1">
    <citation type="journal article" date="2023" name="bioRxiv">
        <title>Improved chromosome-level genome assembly for marigold (Tagetes erecta).</title>
        <authorList>
            <person name="Jiang F."/>
            <person name="Yuan L."/>
            <person name="Wang S."/>
            <person name="Wang H."/>
            <person name="Xu D."/>
            <person name="Wang A."/>
            <person name="Fan W."/>
        </authorList>
    </citation>
    <scope>NUCLEOTIDE SEQUENCE</scope>
    <source>
        <strain evidence="1">WSJ</strain>
        <tissue evidence="1">Leaf</tissue>
    </source>
</reference>
<evidence type="ECO:0000313" key="2">
    <source>
        <dbReference type="Proteomes" id="UP001229421"/>
    </source>
</evidence>
<sequence>MEEPHKDNVDGDWRFITLQHRSEVEHDGALKKGTNNEPCKLVYGNLPIRYEGQTEVNISQQVKIVL</sequence>
<dbReference type="Proteomes" id="UP001229421">
    <property type="component" value="Unassembled WGS sequence"/>
</dbReference>
<gene>
    <name evidence="1" type="ORF">QVD17_39637</name>
</gene>
<keyword evidence="2" id="KW-1185">Reference proteome</keyword>